<evidence type="ECO:0000313" key="1">
    <source>
        <dbReference type="EMBL" id="KAK6919784.1"/>
    </source>
</evidence>
<evidence type="ECO:0000313" key="2">
    <source>
        <dbReference type="Proteomes" id="UP001370490"/>
    </source>
</evidence>
<keyword evidence="2" id="KW-1185">Reference proteome</keyword>
<comment type="caution">
    <text evidence="1">The sequence shown here is derived from an EMBL/GenBank/DDBJ whole genome shotgun (WGS) entry which is preliminary data.</text>
</comment>
<protein>
    <submittedName>
        <fullName evidence="1">Uncharacterized protein</fullName>
    </submittedName>
</protein>
<dbReference type="Proteomes" id="UP001370490">
    <property type="component" value="Unassembled WGS sequence"/>
</dbReference>
<organism evidence="1 2">
    <name type="scientific">Dillenia turbinata</name>
    <dbReference type="NCBI Taxonomy" id="194707"/>
    <lineage>
        <taxon>Eukaryota</taxon>
        <taxon>Viridiplantae</taxon>
        <taxon>Streptophyta</taxon>
        <taxon>Embryophyta</taxon>
        <taxon>Tracheophyta</taxon>
        <taxon>Spermatophyta</taxon>
        <taxon>Magnoliopsida</taxon>
        <taxon>eudicotyledons</taxon>
        <taxon>Gunneridae</taxon>
        <taxon>Pentapetalae</taxon>
        <taxon>Dilleniales</taxon>
        <taxon>Dilleniaceae</taxon>
        <taxon>Dillenia</taxon>
    </lineage>
</organism>
<gene>
    <name evidence="1" type="ORF">RJ641_015688</name>
</gene>
<sequence length="140" mass="16341">MAKFYQIASLLYDVLRTLVPTSKVEADTQRYAMEVERKREQYEHYILHFYAVGVRPAVMELPEIKAALHAMRIPRFLMTPNVPEDNVIMPKYRDNSINDIFDWLASVFGFQILPLVEPTRLITGMTITISGMRIFFSPKR</sequence>
<accession>A0AAN8YYE9</accession>
<proteinExistence type="predicted"/>
<reference evidence="1 2" key="1">
    <citation type="submission" date="2023-12" db="EMBL/GenBank/DDBJ databases">
        <title>A high-quality genome assembly for Dillenia turbinata (Dilleniales).</title>
        <authorList>
            <person name="Chanderbali A."/>
        </authorList>
    </citation>
    <scope>NUCLEOTIDE SEQUENCE [LARGE SCALE GENOMIC DNA]</scope>
    <source>
        <strain evidence="1">LSX21</strain>
        <tissue evidence="1">Leaf</tissue>
    </source>
</reference>
<name>A0AAN8YYE9_9MAGN</name>
<dbReference type="AlphaFoldDB" id="A0AAN8YYE9"/>
<dbReference type="EMBL" id="JBAMMX010000021">
    <property type="protein sequence ID" value="KAK6919784.1"/>
    <property type="molecule type" value="Genomic_DNA"/>
</dbReference>